<dbReference type="AlphaFoldDB" id="A0A7U9THR4"/>
<dbReference type="RefSeq" id="WP_176239393.1">
    <property type="nucleotide sequence ID" value="NZ_AP024412.1"/>
</dbReference>
<evidence type="ECO:0000313" key="2">
    <source>
        <dbReference type="Proteomes" id="UP000620133"/>
    </source>
</evidence>
<dbReference type="KEGG" id="manr:MPAN_016410"/>
<proteinExistence type="predicted"/>
<evidence type="ECO:0000313" key="1">
    <source>
        <dbReference type="EMBL" id="BCR36748.1"/>
    </source>
</evidence>
<accession>A0A7U9THR4</accession>
<reference evidence="1" key="1">
    <citation type="submission" date="2021-01" db="EMBL/GenBank/DDBJ databases">
        <title>Draft genome sequence of Acholeplasmataceae bacterium strain Mahy22.</title>
        <authorList>
            <person name="Watanabe M."/>
            <person name="Kojima H."/>
            <person name="Fukui M."/>
        </authorList>
    </citation>
    <scope>NUCLEOTIDE SEQUENCE</scope>
    <source>
        <strain evidence="1">Mahy22</strain>
    </source>
</reference>
<gene>
    <name evidence="1" type="ORF">MPAN_016410</name>
</gene>
<dbReference type="EMBL" id="AP024412">
    <property type="protein sequence ID" value="BCR36748.1"/>
    <property type="molecule type" value="Genomic_DNA"/>
</dbReference>
<protein>
    <submittedName>
        <fullName evidence="1">Uncharacterized protein</fullName>
    </submittedName>
</protein>
<dbReference type="Proteomes" id="UP000620133">
    <property type="component" value="Chromosome"/>
</dbReference>
<name>A0A7U9THR4_9MOLU</name>
<keyword evidence="2" id="KW-1185">Reference proteome</keyword>
<organism evidence="1 2">
    <name type="scientific">Mariniplasma anaerobium</name>
    <dbReference type="NCBI Taxonomy" id="2735436"/>
    <lineage>
        <taxon>Bacteria</taxon>
        <taxon>Bacillati</taxon>
        <taxon>Mycoplasmatota</taxon>
        <taxon>Mollicutes</taxon>
        <taxon>Acholeplasmatales</taxon>
        <taxon>Acholeplasmataceae</taxon>
        <taxon>Mariniplasma</taxon>
    </lineage>
</organism>
<sequence>MDIKKNSKQKRGKVFKWIKDHKVELSYGVGILALTGVGISFGANYKKQARIPITAIPIIPVYDTNLPIYDVIDEVSKTINCSSKSPHFRKDHIRHLGNRNASTQKIKEALEKGIELLLHETYVKQSYVKAN</sequence>